<evidence type="ECO:0000313" key="1">
    <source>
        <dbReference type="EMBL" id="CUP71002.1"/>
    </source>
</evidence>
<protein>
    <submittedName>
        <fullName evidence="1">Uncharacterized protein</fullName>
    </submittedName>
</protein>
<proteinExistence type="predicted"/>
<organism evidence="1 2">
    <name type="scientific">Flavonifractor plautii</name>
    <name type="common">Fusobacterium plautii</name>
    <dbReference type="NCBI Taxonomy" id="292800"/>
    <lineage>
        <taxon>Bacteria</taxon>
        <taxon>Bacillati</taxon>
        <taxon>Bacillota</taxon>
        <taxon>Clostridia</taxon>
        <taxon>Eubacteriales</taxon>
        <taxon>Oscillospiraceae</taxon>
        <taxon>Flavonifractor</taxon>
    </lineage>
</organism>
<dbReference type="EMBL" id="CYZT01000460">
    <property type="protein sequence ID" value="CUP71002.1"/>
    <property type="molecule type" value="Genomic_DNA"/>
</dbReference>
<dbReference type="Proteomes" id="UP000095746">
    <property type="component" value="Unassembled WGS sequence"/>
</dbReference>
<sequence length="47" mass="5054">MDEKISSRSSGLLAALTLTTNRADRAAAASPTRRGRRASLLFFCSLI</sequence>
<reference evidence="1 2" key="1">
    <citation type="submission" date="2015-09" db="EMBL/GenBank/DDBJ databases">
        <authorList>
            <consortium name="Pathogen Informatics"/>
        </authorList>
    </citation>
    <scope>NUCLEOTIDE SEQUENCE [LARGE SCALE GENOMIC DNA]</scope>
    <source>
        <strain evidence="1 2">2789STDY5608854</strain>
    </source>
</reference>
<dbReference type="AlphaFoldDB" id="A0A174QCG9"/>
<evidence type="ECO:0000313" key="2">
    <source>
        <dbReference type="Proteomes" id="UP000095746"/>
    </source>
</evidence>
<gene>
    <name evidence="1" type="ORF">ERS852411_03491</name>
</gene>
<name>A0A174QCG9_FLAPL</name>
<accession>A0A174QCG9</accession>